<dbReference type="InterPro" id="IPR028974">
    <property type="entry name" value="TSP_type-3_rpt"/>
</dbReference>
<protein>
    <submittedName>
        <fullName evidence="4">Alpha-amylase family glycosyl hydrolase</fullName>
    </submittedName>
</protein>
<dbReference type="InterPro" id="IPR013783">
    <property type="entry name" value="Ig-like_fold"/>
</dbReference>
<dbReference type="SMART" id="SM00642">
    <property type="entry name" value="Aamy"/>
    <property type="match status" value="1"/>
</dbReference>
<dbReference type="Gene3D" id="2.60.40.10">
    <property type="entry name" value="Immunoglobulins"/>
    <property type="match status" value="1"/>
</dbReference>
<comment type="similarity">
    <text evidence="1">Belongs to the glycosyl hydrolase 13 family.</text>
</comment>
<dbReference type="Proteomes" id="UP001597032">
    <property type="component" value="Unassembled WGS sequence"/>
</dbReference>
<dbReference type="InterPro" id="IPR017853">
    <property type="entry name" value="GH"/>
</dbReference>
<keyword evidence="4" id="KW-0378">Hydrolase</keyword>
<evidence type="ECO:0000256" key="1">
    <source>
        <dbReference type="ARBA" id="ARBA00008061"/>
    </source>
</evidence>
<feature type="non-terminal residue" evidence="4">
    <location>
        <position position="931"/>
    </location>
</feature>
<dbReference type="EMBL" id="JBHTIC010000019">
    <property type="protein sequence ID" value="MFD0762905.1"/>
    <property type="molecule type" value="Genomic_DNA"/>
</dbReference>
<dbReference type="PANTHER" id="PTHR43002">
    <property type="entry name" value="GLYCOGEN DEBRANCHING ENZYME"/>
    <property type="match status" value="1"/>
</dbReference>
<sequence length="931" mass="106037">MKKIALLFILLVQVSFAQVSTLPAIPTATNEITIVFNAANTPLNNYSGDIYAHTGATVDGVKWQNVIGNWGENNVQPKLTRSASNSNEYTLSITPSAYSFYGINTNKTITELSFVFRSSDGNTQTSDIFIPIYEEGLNITITNPINNNSFNLNETITITAESSLEADLEVLVNSISQKIANSSTTISTNYKFTTTGNHFIKAKATANNETKETEISVFVKSPTQHKSLPNGVKNGINIHPDNSITFVLLAPNKTDVFLIGDFNNWELNEAYQLYKDGEYFWITLNNLDQNFEYAYQYLIDFNIKIADPYSEKILDPWTDQYIKEGNYPNLKEYPTNLTDGYVSTFKINEEVYVWNVLDFIKPPQDNLIIYELHIRDFTESDSYNEAITKLDYLQSLGINAIELMPINEFEGADSWGYNPALYMALDKAYGTKNDLKKFVDECHKRNIAVLADVVFNHSYGQSPLLQMYWDSQNNKPAADNPWYNQNHNLVDNTSAHWGYDFNHESSYTTNFFNDVLTYWMEEYKVDGFRFDFTKGFSNTLYYGSNNWASTYDASRIAILKNYADHVWSYNSTNKPYVIFEHLATNSEETELANYGIMLWGNLNHNYNQNTMGYSSESDISWISYQQRGWNKPNIVGYMESHDEERLMYKNLQYGNSNSTYNIKNLNTALAREELAGMFFFTIPGPKMIWQFGELGYDISINENDRVGRKPILWEYFNEAQRKQLYNTWATLIEFKKQYPEVFNSSDFLLNVNTLTKSIVLKHSSMDIVIIGNFDIVNKEINIPYTKTGIWYEYFTGEEKNVINTSETISLKPGEYKLFSSIKLLDPRGGTALDDSDGDGVADTLDLCPNTFPGTNVNETGCPLFSLSPANFTIEVIGETCVGKENGSIEIAAQEAYNYSVTVDETIYNFTNTTNAFIEGLAPDTYEFCISV</sequence>
<evidence type="ECO:0000256" key="2">
    <source>
        <dbReference type="SAM" id="SignalP"/>
    </source>
</evidence>
<proteinExistence type="inferred from homology"/>
<dbReference type="GO" id="GO:0016787">
    <property type="term" value="F:hydrolase activity"/>
    <property type="evidence" value="ECO:0007669"/>
    <property type="project" value="UniProtKB-KW"/>
</dbReference>
<comment type="caution">
    <text evidence="4">The sequence shown here is derived from an EMBL/GenBank/DDBJ whole genome shotgun (WGS) entry which is preliminary data.</text>
</comment>
<reference evidence="5" key="1">
    <citation type="journal article" date="2019" name="Int. J. Syst. Evol. Microbiol.">
        <title>The Global Catalogue of Microorganisms (GCM) 10K type strain sequencing project: providing services to taxonomists for standard genome sequencing and annotation.</title>
        <authorList>
            <consortium name="The Broad Institute Genomics Platform"/>
            <consortium name="The Broad Institute Genome Sequencing Center for Infectious Disease"/>
            <person name="Wu L."/>
            <person name="Ma J."/>
        </authorList>
    </citation>
    <scope>NUCLEOTIDE SEQUENCE [LARGE SCALE GENOMIC DNA]</scope>
    <source>
        <strain evidence="5">CCUG 60022</strain>
    </source>
</reference>
<feature type="chain" id="PRO_5045339310" evidence="2">
    <location>
        <begin position="18"/>
        <end position="931"/>
    </location>
</feature>
<dbReference type="Pfam" id="PF00128">
    <property type="entry name" value="Alpha-amylase"/>
    <property type="match status" value="1"/>
</dbReference>
<dbReference type="InterPro" id="IPR006047">
    <property type="entry name" value="GH13_cat_dom"/>
</dbReference>
<evidence type="ECO:0000259" key="3">
    <source>
        <dbReference type="SMART" id="SM00642"/>
    </source>
</evidence>
<organism evidence="4 5">
    <name type="scientific">Lutibacter aestuarii</name>
    <dbReference type="NCBI Taxonomy" id="861111"/>
    <lineage>
        <taxon>Bacteria</taxon>
        <taxon>Pseudomonadati</taxon>
        <taxon>Bacteroidota</taxon>
        <taxon>Flavobacteriia</taxon>
        <taxon>Flavobacteriales</taxon>
        <taxon>Flavobacteriaceae</taxon>
        <taxon>Lutibacter</taxon>
    </lineage>
</organism>
<name>A0ABW2Z822_9FLAO</name>
<evidence type="ECO:0000313" key="4">
    <source>
        <dbReference type="EMBL" id="MFD0762905.1"/>
    </source>
</evidence>
<dbReference type="SUPFAM" id="SSF51445">
    <property type="entry name" value="(Trans)glycosidases"/>
    <property type="match status" value="1"/>
</dbReference>
<dbReference type="SUPFAM" id="SSF81296">
    <property type="entry name" value="E set domains"/>
    <property type="match status" value="1"/>
</dbReference>
<gene>
    <name evidence="4" type="ORF">ACFQZW_12505</name>
</gene>
<dbReference type="CDD" id="cd11350">
    <property type="entry name" value="AmyAc_4"/>
    <property type="match status" value="1"/>
</dbReference>
<dbReference type="RefSeq" id="WP_386783424.1">
    <property type="nucleotide sequence ID" value="NZ_JBHTIC010000019.1"/>
</dbReference>
<dbReference type="Gene3D" id="3.20.20.80">
    <property type="entry name" value="Glycosidases"/>
    <property type="match status" value="1"/>
</dbReference>
<keyword evidence="5" id="KW-1185">Reference proteome</keyword>
<evidence type="ECO:0000313" key="5">
    <source>
        <dbReference type="Proteomes" id="UP001597032"/>
    </source>
</evidence>
<dbReference type="Pfam" id="PF02922">
    <property type="entry name" value="CBM_48"/>
    <property type="match status" value="1"/>
</dbReference>
<dbReference type="SUPFAM" id="SSF103647">
    <property type="entry name" value="TSP type-3 repeat"/>
    <property type="match status" value="1"/>
</dbReference>
<feature type="signal peptide" evidence="2">
    <location>
        <begin position="1"/>
        <end position="17"/>
    </location>
</feature>
<dbReference type="InterPro" id="IPR004193">
    <property type="entry name" value="Glyco_hydro_13_N"/>
</dbReference>
<accession>A0ABW2Z822</accession>
<dbReference type="InterPro" id="IPR014756">
    <property type="entry name" value="Ig_E-set"/>
</dbReference>
<keyword evidence="2" id="KW-0732">Signal</keyword>
<feature type="domain" description="Glycosyl hydrolase family 13 catalytic" evidence="3">
    <location>
        <begin position="371"/>
        <end position="735"/>
    </location>
</feature>